<evidence type="ECO:0000256" key="4">
    <source>
        <dbReference type="ARBA" id="ARBA00023141"/>
    </source>
</evidence>
<dbReference type="InterPro" id="IPR056179">
    <property type="entry name" value="DHQS_C"/>
</dbReference>
<comment type="caution">
    <text evidence="8">The sequence shown here is derived from an EMBL/GenBank/DDBJ whole genome shotgun (WGS) entry which is preliminary data.</text>
</comment>
<keyword evidence="5" id="KW-0456">Lyase</keyword>
<dbReference type="CDD" id="cd08195">
    <property type="entry name" value="DHQS"/>
    <property type="match status" value="1"/>
</dbReference>
<dbReference type="Proteomes" id="UP000823750">
    <property type="component" value="Unassembled WGS sequence"/>
</dbReference>
<dbReference type="GO" id="GO:0009073">
    <property type="term" value="P:aromatic amino acid family biosynthetic process"/>
    <property type="evidence" value="ECO:0007669"/>
    <property type="project" value="UniProtKB-KW"/>
</dbReference>
<evidence type="ECO:0000256" key="2">
    <source>
        <dbReference type="ARBA" id="ARBA00022605"/>
    </source>
</evidence>
<evidence type="ECO:0000259" key="6">
    <source>
        <dbReference type="Pfam" id="PF01761"/>
    </source>
</evidence>
<evidence type="ECO:0000256" key="3">
    <source>
        <dbReference type="ARBA" id="ARBA00023027"/>
    </source>
</evidence>
<dbReference type="PANTHER" id="PTHR43622:SF7">
    <property type="entry name" value="3-DEHYDROQUINATE SYNTHASE, CHLOROPLASTIC"/>
    <property type="match status" value="1"/>
</dbReference>
<name>A0A9D9NSJ6_9BACT</name>
<evidence type="ECO:0000313" key="9">
    <source>
        <dbReference type="Proteomes" id="UP000823750"/>
    </source>
</evidence>
<dbReference type="AlphaFoldDB" id="A0A9D9NSJ6"/>
<dbReference type="Pfam" id="PF24621">
    <property type="entry name" value="DHQS_C"/>
    <property type="match status" value="2"/>
</dbReference>
<dbReference type="Gene3D" id="1.20.1090.10">
    <property type="entry name" value="Dehydroquinate synthase-like - alpha domain"/>
    <property type="match status" value="1"/>
</dbReference>
<accession>A0A9D9NSJ6</accession>
<dbReference type="InterPro" id="IPR030960">
    <property type="entry name" value="DHQS/DOIS_N"/>
</dbReference>
<dbReference type="GO" id="GO:0008652">
    <property type="term" value="P:amino acid biosynthetic process"/>
    <property type="evidence" value="ECO:0007669"/>
    <property type="project" value="UniProtKB-KW"/>
</dbReference>
<comment type="cofactor">
    <cofactor evidence="1">
        <name>NAD(+)</name>
        <dbReference type="ChEBI" id="CHEBI:57540"/>
    </cofactor>
</comment>
<evidence type="ECO:0000313" key="8">
    <source>
        <dbReference type="EMBL" id="MBO8486212.1"/>
    </source>
</evidence>
<sequence>MDGAKVHSSGDGRSKCREMDVLDRDRPASRIFVGSSLTEISGLLDSYPAVFAVYDRNAGDRIADFNNFVSAAGIRSMYPLAATEDTKTIETVVDICRWLLENGADRDALLLGIGGGIITDIAGFAASIYKRGIRFAYVPTTLLAQVDASIGGKTGVNMSCYKNMLGTIRQPDFTWICPEVLSALSYRDFLSGAAEMLKTFIISDNGDYVSAVSYFKSLYKALRDENISAAGDCAIVMERGHCLDADKCVGRDGSPACRQKKDIRGDGSIYTVDEDENSADETERQNRFSAFVEGNLRQLGDLVAAAAAVKADIVSQDQFETGCRRMLNLGHTFAHAMEWYVHSRQEDADETGGNISCLRAQCSRLAMSHGAAVSVGIILATRLSEAVGVAPAGLAGKLRADFMACGLPVDCPFPLRELAGAMARDKKAEGGKIHFILIRSIGETMEYDMTAEEAVAFLAGE</sequence>
<feature type="domain" description="3-dehydroquinate synthase N-terminal" evidence="6">
    <location>
        <begin position="80"/>
        <end position="189"/>
    </location>
</feature>
<dbReference type="SUPFAM" id="SSF56796">
    <property type="entry name" value="Dehydroquinate synthase-like"/>
    <property type="match status" value="2"/>
</dbReference>
<gene>
    <name evidence="8" type="ORF">IAB78_07300</name>
</gene>
<dbReference type="EMBL" id="JADILX010000108">
    <property type="protein sequence ID" value="MBO8486212.1"/>
    <property type="molecule type" value="Genomic_DNA"/>
</dbReference>
<keyword evidence="4" id="KW-0057">Aromatic amino acid biosynthesis</keyword>
<organism evidence="8 9">
    <name type="scientific">Candidatus Cryptobacteroides excrementavium</name>
    <dbReference type="NCBI Taxonomy" id="2840759"/>
    <lineage>
        <taxon>Bacteria</taxon>
        <taxon>Pseudomonadati</taxon>
        <taxon>Bacteroidota</taxon>
        <taxon>Bacteroidia</taxon>
        <taxon>Bacteroidales</taxon>
        <taxon>Candidatus Cryptobacteroides</taxon>
    </lineage>
</organism>
<keyword evidence="2" id="KW-0028">Amino-acid biosynthesis</keyword>
<dbReference type="Pfam" id="PF01761">
    <property type="entry name" value="DHQ_synthase"/>
    <property type="match status" value="1"/>
</dbReference>
<dbReference type="PANTHER" id="PTHR43622">
    <property type="entry name" value="3-DEHYDROQUINATE SYNTHASE"/>
    <property type="match status" value="1"/>
</dbReference>
<dbReference type="GO" id="GO:0003856">
    <property type="term" value="F:3-dehydroquinate synthase activity"/>
    <property type="evidence" value="ECO:0007669"/>
    <property type="project" value="TreeGrafter"/>
</dbReference>
<protein>
    <submittedName>
        <fullName evidence="8">3-dehydroquinate synthase</fullName>
    </submittedName>
</protein>
<feature type="domain" description="3-dehydroquinate synthase C-terminal" evidence="7">
    <location>
        <begin position="275"/>
        <end position="341"/>
    </location>
</feature>
<evidence type="ECO:0000256" key="5">
    <source>
        <dbReference type="ARBA" id="ARBA00023239"/>
    </source>
</evidence>
<dbReference type="Gene3D" id="3.40.50.1970">
    <property type="match status" value="1"/>
</dbReference>
<evidence type="ECO:0000259" key="7">
    <source>
        <dbReference type="Pfam" id="PF24621"/>
    </source>
</evidence>
<evidence type="ECO:0000256" key="1">
    <source>
        <dbReference type="ARBA" id="ARBA00001911"/>
    </source>
</evidence>
<dbReference type="InterPro" id="IPR050071">
    <property type="entry name" value="Dehydroquinate_synthase"/>
</dbReference>
<reference evidence="8" key="1">
    <citation type="submission" date="2020-10" db="EMBL/GenBank/DDBJ databases">
        <authorList>
            <person name="Gilroy R."/>
        </authorList>
    </citation>
    <scope>NUCLEOTIDE SEQUENCE</scope>
    <source>
        <strain evidence="8">B2-16538</strain>
    </source>
</reference>
<keyword evidence="3" id="KW-0520">NAD</keyword>
<proteinExistence type="predicted"/>
<reference evidence="8" key="2">
    <citation type="journal article" date="2021" name="PeerJ">
        <title>Extensive microbial diversity within the chicken gut microbiome revealed by metagenomics and culture.</title>
        <authorList>
            <person name="Gilroy R."/>
            <person name="Ravi A."/>
            <person name="Getino M."/>
            <person name="Pursley I."/>
            <person name="Horton D.L."/>
            <person name="Alikhan N.F."/>
            <person name="Baker D."/>
            <person name="Gharbi K."/>
            <person name="Hall N."/>
            <person name="Watson M."/>
            <person name="Adriaenssens E.M."/>
            <person name="Foster-Nyarko E."/>
            <person name="Jarju S."/>
            <person name="Secka A."/>
            <person name="Antonio M."/>
            <person name="Oren A."/>
            <person name="Chaudhuri R.R."/>
            <person name="La Ragione R."/>
            <person name="Hildebrand F."/>
            <person name="Pallen M.J."/>
        </authorList>
    </citation>
    <scope>NUCLEOTIDE SEQUENCE</scope>
    <source>
        <strain evidence="8">B2-16538</strain>
    </source>
</reference>
<feature type="domain" description="3-dehydroquinate synthase C-terminal" evidence="7">
    <location>
        <begin position="366"/>
        <end position="428"/>
    </location>
</feature>